<name>A0ABV8YFV3_9ACTN</name>
<gene>
    <name evidence="2" type="ORF">ACFPH6_06215</name>
</gene>
<comment type="caution">
    <text evidence="2">The sequence shown here is derived from an EMBL/GenBank/DDBJ whole genome shotgun (WGS) entry which is preliminary data.</text>
</comment>
<dbReference type="PANTHER" id="PTHR42305:SF1">
    <property type="entry name" value="MEMBRANE PROTEIN RV1733C-RELATED"/>
    <property type="match status" value="1"/>
</dbReference>
<keyword evidence="1" id="KW-1133">Transmembrane helix</keyword>
<dbReference type="RefSeq" id="WP_386338447.1">
    <property type="nucleotide sequence ID" value="NZ_JBHSFG010000012.1"/>
</dbReference>
<evidence type="ECO:0000313" key="2">
    <source>
        <dbReference type="EMBL" id="MFC4464164.1"/>
    </source>
</evidence>
<sequence length="156" mass="16627">MRRDTCTKQRLWRWRSNPLRRRDDTVEAWIVLAVWAGIALGGTLAGLVAGHAVAESFAQQRVGRHSVPAVLLENTPAVFVTEAGPSRQQVRAKVRWTAADGSTHTGKAKVDTGHKTGSKVRVWIDSQGQLTSEPATAAQATVFAGYAATAAALGVG</sequence>
<keyword evidence="1" id="KW-0812">Transmembrane</keyword>
<evidence type="ECO:0000256" key="1">
    <source>
        <dbReference type="SAM" id="Phobius"/>
    </source>
</evidence>
<keyword evidence="1" id="KW-0472">Membrane</keyword>
<dbReference type="PANTHER" id="PTHR42305">
    <property type="entry name" value="MEMBRANE PROTEIN RV1733C-RELATED"/>
    <property type="match status" value="1"/>
</dbReference>
<feature type="transmembrane region" description="Helical" evidence="1">
    <location>
        <begin position="28"/>
        <end position="54"/>
    </location>
</feature>
<keyword evidence="3" id="KW-1185">Reference proteome</keyword>
<reference evidence="3" key="1">
    <citation type="journal article" date="2019" name="Int. J. Syst. Evol. Microbiol.">
        <title>The Global Catalogue of Microorganisms (GCM) 10K type strain sequencing project: providing services to taxonomists for standard genome sequencing and annotation.</title>
        <authorList>
            <consortium name="The Broad Institute Genomics Platform"/>
            <consortium name="The Broad Institute Genome Sequencing Center for Infectious Disease"/>
            <person name="Wu L."/>
            <person name="Ma J."/>
        </authorList>
    </citation>
    <scope>NUCLEOTIDE SEQUENCE [LARGE SCALE GENOMIC DNA]</scope>
    <source>
        <strain evidence="3">DT43</strain>
    </source>
</reference>
<dbReference type="EMBL" id="JBHSFG010000012">
    <property type="protein sequence ID" value="MFC4464164.1"/>
    <property type="molecule type" value="Genomic_DNA"/>
</dbReference>
<proteinExistence type="predicted"/>
<protein>
    <submittedName>
        <fullName evidence="2">Uncharacterized protein</fullName>
    </submittedName>
</protein>
<feature type="non-terminal residue" evidence="2">
    <location>
        <position position="156"/>
    </location>
</feature>
<accession>A0ABV8YFV3</accession>
<dbReference type="InterPro" id="IPR039708">
    <property type="entry name" value="MT1774/Rv1733c-like"/>
</dbReference>
<dbReference type="Proteomes" id="UP001596012">
    <property type="component" value="Unassembled WGS sequence"/>
</dbReference>
<evidence type="ECO:0000313" key="3">
    <source>
        <dbReference type="Proteomes" id="UP001596012"/>
    </source>
</evidence>
<organism evidence="2 3">
    <name type="scientific">Streptomyces xiangluensis</name>
    <dbReference type="NCBI Taxonomy" id="2665720"/>
    <lineage>
        <taxon>Bacteria</taxon>
        <taxon>Bacillati</taxon>
        <taxon>Actinomycetota</taxon>
        <taxon>Actinomycetes</taxon>
        <taxon>Kitasatosporales</taxon>
        <taxon>Streptomycetaceae</taxon>
        <taxon>Streptomyces</taxon>
    </lineage>
</organism>